<name>A0A0E9QT79_ANGAN</name>
<dbReference type="EMBL" id="GBXM01089294">
    <property type="protein sequence ID" value="JAH19283.1"/>
    <property type="molecule type" value="Transcribed_RNA"/>
</dbReference>
<organism evidence="1">
    <name type="scientific">Anguilla anguilla</name>
    <name type="common">European freshwater eel</name>
    <name type="synonym">Muraena anguilla</name>
    <dbReference type="NCBI Taxonomy" id="7936"/>
    <lineage>
        <taxon>Eukaryota</taxon>
        <taxon>Metazoa</taxon>
        <taxon>Chordata</taxon>
        <taxon>Craniata</taxon>
        <taxon>Vertebrata</taxon>
        <taxon>Euteleostomi</taxon>
        <taxon>Actinopterygii</taxon>
        <taxon>Neopterygii</taxon>
        <taxon>Teleostei</taxon>
        <taxon>Anguilliformes</taxon>
        <taxon>Anguillidae</taxon>
        <taxon>Anguilla</taxon>
    </lineage>
</organism>
<reference evidence="1" key="1">
    <citation type="submission" date="2014-11" db="EMBL/GenBank/DDBJ databases">
        <authorList>
            <person name="Amaro Gonzalez C."/>
        </authorList>
    </citation>
    <scope>NUCLEOTIDE SEQUENCE</scope>
</reference>
<accession>A0A0E9QT79</accession>
<evidence type="ECO:0000313" key="1">
    <source>
        <dbReference type="EMBL" id="JAH19283.1"/>
    </source>
</evidence>
<proteinExistence type="predicted"/>
<reference evidence="1" key="2">
    <citation type="journal article" date="2015" name="Fish Shellfish Immunol.">
        <title>Early steps in the European eel (Anguilla anguilla)-Vibrio vulnificus interaction in the gills: Role of the RtxA13 toxin.</title>
        <authorList>
            <person name="Callol A."/>
            <person name="Pajuelo D."/>
            <person name="Ebbesson L."/>
            <person name="Teles M."/>
            <person name="MacKenzie S."/>
            <person name="Amaro C."/>
        </authorList>
    </citation>
    <scope>NUCLEOTIDE SEQUENCE</scope>
</reference>
<dbReference type="AlphaFoldDB" id="A0A0E9QT79"/>
<sequence>MSGTEAELQKYKNRFYSVVIDSFSGLTRGDW</sequence>
<protein>
    <submittedName>
        <fullName evidence="1">Uncharacterized protein</fullName>
    </submittedName>
</protein>